<evidence type="ECO:0000256" key="3">
    <source>
        <dbReference type="PROSITE-ProRule" id="PRU00742"/>
    </source>
</evidence>
<dbReference type="InterPro" id="IPR006035">
    <property type="entry name" value="Ureohydrolase"/>
</dbReference>
<accession>A0A7M5XL35</accession>
<evidence type="ECO:0000313" key="5">
    <source>
        <dbReference type="Proteomes" id="UP000594262"/>
    </source>
</evidence>
<dbReference type="Proteomes" id="UP000594262">
    <property type="component" value="Unplaced"/>
</dbReference>
<keyword evidence="2" id="KW-0378">Hydrolase</keyword>
<keyword evidence="5" id="KW-1185">Reference proteome</keyword>
<organism evidence="4 5">
    <name type="scientific">Clytia hemisphaerica</name>
    <dbReference type="NCBI Taxonomy" id="252671"/>
    <lineage>
        <taxon>Eukaryota</taxon>
        <taxon>Metazoa</taxon>
        <taxon>Cnidaria</taxon>
        <taxon>Hydrozoa</taxon>
        <taxon>Hydroidolina</taxon>
        <taxon>Leptothecata</taxon>
        <taxon>Obeliida</taxon>
        <taxon>Clytiidae</taxon>
        <taxon>Clytia</taxon>
    </lineage>
</organism>
<dbReference type="PANTHER" id="PTHR11358">
    <property type="entry name" value="ARGINASE/AGMATINASE"/>
    <property type="match status" value="1"/>
</dbReference>
<evidence type="ECO:0008006" key="6">
    <source>
        <dbReference type="Google" id="ProtNLM"/>
    </source>
</evidence>
<evidence type="ECO:0000256" key="2">
    <source>
        <dbReference type="ARBA" id="ARBA00022801"/>
    </source>
</evidence>
<dbReference type="OrthoDB" id="6019044at2759"/>
<reference evidence="4" key="1">
    <citation type="submission" date="2021-01" db="UniProtKB">
        <authorList>
            <consortium name="EnsemblMetazoa"/>
        </authorList>
    </citation>
    <scope>IDENTIFICATION</scope>
</reference>
<comment type="similarity">
    <text evidence="3">Belongs to the arginase family.</text>
</comment>
<evidence type="ECO:0000256" key="1">
    <source>
        <dbReference type="ARBA" id="ARBA00022723"/>
    </source>
</evidence>
<dbReference type="GO" id="GO:0033389">
    <property type="term" value="P:putrescine biosynthetic process from arginine, via agmatine"/>
    <property type="evidence" value="ECO:0007669"/>
    <property type="project" value="TreeGrafter"/>
</dbReference>
<proteinExistence type="inferred from homology"/>
<dbReference type="PROSITE" id="PS51409">
    <property type="entry name" value="ARGINASE_2"/>
    <property type="match status" value="1"/>
</dbReference>
<sequence>MSKPGDPRLIDLFNSVESESKTKVTILGYPCDLGVIRNSGRPGAKRGPDVVHSRLPKLGPIVNPELNYDLSKLVLKERGNVKVGDSLEENHKTLTKEVETILNDGSILIVVGGGNDQSYCNARGLMNSLKNGNIGVVNIDAHLDVRPLLDGGLAHSGSPFRQLLTDSDFQKDGGKFSEFAAQGNQSSAEHAKFVTENGGDIHWLNNVNRNTGDHFSHDVLDKFEERDVFVSFDIDSIDGAHCPGVSCPGVRGLTAQQALDVCFEAGAHLKTRMLDLSEFNPDVEEYRTGTLVCNMIYYFLMGVVERENRKR</sequence>
<dbReference type="PANTHER" id="PTHR11358:SF26">
    <property type="entry name" value="GUANIDINO ACID HYDROLASE, MITOCHONDRIAL"/>
    <property type="match status" value="1"/>
</dbReference>
<dbReference type="CDD" id="cd09988">
    <property type="entry name" value="Formimidoylglutamase"/>
    <property type="match status" value="1"/>
</dbReference>
<dbReference type="EnsemblMetazoa" id="CLYHEMT023378.1">
    <property type="protein sequence ID" value="CLYHEMP023378.1"/>
    <property type="gene ID" value="CLYHEMG023378"/>
</dbReference>
<evidence type="ECO:0000313" key="4">
    <source>
        <dbReference type="EnsemblMetazoa" id="CLYHEMP023378.1"/>
    </source>
</evidence>
<name>A0A7M5XL35_9CNID</name>
<keyword evidence="1" id="KW-0479">Metal-binding</keyword>
<dbReference type="GeneID" id="136810018"/>
<dbReference type="AlphaFoldDB" id="A0A7M5XL35"/>
<dbReference type="InterPro" id="IPR023696">
    <property type="entry name" value="Ureohydrolase_dom_sf"/>
</dbReference>
<dbReference type="Pfam" id="PF00491">
    <property type="entry name" value="Arginase"/>
    <property type="match status" value="1"/>
</dbReference>
<dbReference type="Gene3D" id="3.40.800.10">
    <property type="entry name" value="Ureohydrolase domain"/>
    <property type="match status" value="1"/>
</dbReference>
<dbReference type="PIRSF" id="PIRSF036979">
    <property type="entry name" value="Arginase"/>
    <property type="match status" value="1"/>
</dbReference>
<dbReference type="GO" id="GO:0008783">
    <property type="term" value="F:agmatinase activity"/>
    <property type="evidence" value="ECO:0007669"/>
    <property type="project" value="TreeGrafter"/>
</dbReference>
<dbReference type="SUPFAM" id="SSF52768">
    <property type="entry name" value="Arginase/deacetylase"/>
    <property type="match status" value="1"/>
</dbReference>
<dbReference type="GO" id="GO:0046872">
    <property type="term" value="F:metal ion binding"/>
    <property type="evidence" value="ECO:0007669"/>
    <property type="project" value="UniProtKB-KW"/>
</dbReference>
<dbReference type="RefSeq" id="XP_066922685.1">
    <property type="nucleotide sequence ID" value="XM_067066584.1"/>
</dbReference>
<protein>
    <recommendedName>
        <fullName evidence="6">Arginase</fullName>
    </recommendedName>
</protein>